<keyword evidence="4" id="KW-1003">Cell membrane</keyword>
<dbReference type="InterPro" id="IPR043427">
    <property type="entry name" value="YscJ/FliF"/>
</dbReference>
<evidence type="ECO:0000256" key="5">
    <source>
        <dbReference type="ARBA" id="ARBA00022692"/>
    </source>
</evidence>
<dbReference type="KEGG" id="ote:Oter_0424"/>
<dbReference type="Pfam" id="PF08345">
    <property type="entry name" value="YscJ_FliF_C"/>
    <property type="match status" value="1"/>
</dbReference>
<dbReference type="eggNOG" id="COG1766">
    <property type="taxonomic scope" value="Bacteria"/>
</dbReference>
<comment type="function">
    <text evidence="9">The M ring may be actively involved in energy transduction.</text>
</comment>
<dbReference type="PANTHER" id="PTHR30046">
    <property type="entry name" value="FLAGELLAR M-RING PROTEIN"/>
    <property type="match status" value="1"/>
</dbReference>
<keyword evidence="15" id="KW-1185">Reference proteome</keyword>
<keyword evidence="8 9" id="KW-0975">Bacterial flagellum</keyword>
<dbReference type="InterPro" id="IPR006182">
    <property type="entry name" value="FliF_N_dom"/>
</dbReference>
<dbReference type="GO" id="GO:0071973">
    <property type="term" value="P:bacterial-type flagellum-dependent cell motility"/>
    <property type="evidence" value="ECO:0007669"/>
    <property type="project" value="InterPro"/>
</dbReference>
<dbReference type="Pfam" id="PF01514">
    <property type="entry name" value="YscJ_FliF"/>
    <property type="match status" value="1"/>
</dbReference>
<gene>
    <name evidence="14" type="ordered locus">Oter_0424</name>
</gene>
<feature type="region of interest" description="Disordered" evidence="10">
    <location>
        <begin position="289"/>
        <end position="340"/>
    </location>
</feature>
<dbReference type="GO" id="GO:0003774">
    <property type="term" value="F:cytoskeletal motor activity"/>
    <property type="evidence" value="ECO:0007669"/>
    <property type="project" value="InterPro"/>
</dbReference>
<keyword evidence="6 11" id="KW-1133">Transmembrane helix</keyword>
<keyword evidence="14" id="KW-0282">Flagellum</keyword>
<dbReference type="AlphaFoldDB" id="B1ZR47"/>
<evidence type="ECO:0000256" key="10">
    <source>
        <dbReference type="SAM" id="MobiDB-lite"/>
    </source>
</evidence>
<evidence type="ECO:0000259" key="12">
    <source>
        <dbReference type="Pfam" id="PF01514"/>
    </source>
</evidence>
<dbReference type="OrthoDB" id="9807026at2"/>
<feature type="transmembrane region" description="Helical" evidence="11">
    <location>
        <begin position="21"/>
        <end position="40"/>
    </location>
</feature>
<protein>
    <recommendedName>
        <fullName evidence="9">Flagellar M-ring protein</fullName>
    </recommendedName>
</protein>
<dbReference type="GO" id="GO:0009431">
    <property type="term" value="C:bacterial-type flagellum basal body, MS ring"/>
    <property type="evidence" value="ECO:0007669"/>
    <property type="project" value="InterPro"/>
</dbReference>
<proteinExistence type="inferred from homology"/>
<dbReference type="PIRSF" id="PIRSF004862">
    <property type="entry name" value="FliF"/>
    <property type="match status" value="1"/>
</dbReference>
<feature type="compositionally biased region" description="Low complexity" evidence="10">
    <location>
        <begin position="296"/>
        <end position="312"/>
    </location>
</feature>
<dbReference type="InterPro" id="IPR013556">
    <property type="entry name" value="Flag_M-ring_C"/>
</dbReference>
<evidence type="ECO:0000256" key="9">
    <source>
        <dbReference type="PIRNR" id="PIRNR004862"/>
    </source>
</evidence>
<dbReference type="GO" id="GO:0005886">
    <property type="term" value="C:plasma membrane"/>
    <property type="evidence" value="ECO:0007669"/>
    <property type="project" value="UniProtKB-SubCell"/>
</dbReference>
<comment type="subcellular location">
    <subcellularLocation>
        <location evidence="1 9">Bacterial flagellum basal body</location>
    </subcellularLocation>
    <subcellularLocation>
        <location evidence="2">Cell membrane</location>
        <topology evidence="2">Multi-pass membrane protein</topology>
    </subcellularLocation>
</comment>
<evidence type="ECO:0000256" key="1">
    <source>
        <dbReference type="ARBA" id="ARBA00004117"/>
    </source>
</evidence>
<dbReference type="Gene3D" id="3.30.300.30">
    <property type="match status" value="1"/>
</dbReference>
<feature type="domain" description="Flagellar M-ring N-terminal" evidence="12">
    <location>
        <begin position="42"/>
        <end position="216"/>
    </location>
</feature>
<name>B1ZR47_OPITP</name>
<dbReference type="InterPro" id="IPR045851">
    <property type="entry name" value="AMP-bd_C_sf"/>
</dbReference>
<evidence type="ECO:0000256" key="4">
    <source>
        <dbReference type="ARBA" id="ARBA00022475"/>
    </source>
</evidence>
<evidence type="ECO:0000256" key="2">
    <source>
        <dbReference type="ARBA" id="ARBA00004651"/>
    </source>
</evidence>
<evidence type="ECO:0000256" key="11">
    <source>
        <dbReference type="SAM" id="Phobius"/>
    </source>
</evidence>
<reference evidence="14 15" key="1">
    <citation type="journal article" date="2011" name="J. Bacteriol.">
        <title>Genome sequence of the verrucomicrobium Opitutus terrae PB90-1, an abundant inhabitant of rice paddy soil ecosystems.</title>
        <authorList>
            <person name="van Passel M.W."/>
            <person name="Kant R."/>
            <person name="Palva A."/>
            <person name="Copeland A."/>
            <person name="Lucas S."/>
            <person name="Lapidus A."/>
            <person name="Glavina del Rio T."/>
            <person name="Pitluck S."/>
            <person name="Goltsman E."/>
            <person name="Clum A."/>
            <person name="Sun H."/>
            <person name="Schmutz J."/>
            <person name="Larimer F.W."/>
            <person name="Land M.L."/>
            <person name="Hauser L."/>
            <person name="Kyrpides N."/>
            <person name="Mikhailova N."/>
            <person name="Richardson P.P."/>
            <person name="Janssen P.H."/>
            <person name="de Vos W.M."/>
            <person name="Smidt H."/>
        </authorList>
    </citation>
    <scope>NUCLEOTIDE SEQUENCE [LARGE SCALE GENOMIC DNA]</scope>
    <source>
        <strain evidence="15">DSM 11246 / JCM 15787 / PB90-1</strain>
    </source>
</reference>
<evidence type="ECO:0000256" key="3">
    <source>
        <dbReference type="ARBA" id="ARBA00007971"/>
    </source>
</evidence>
<dbReference type="RefSeq" id="WP_012373252.1">
    <property type="nucleotide sequence ID" value="NC_010571.1"/>
</dbReference>
<keyword evidence="5 11" id="KW-0812">Transmembrane</keyword>
<evidence type="ECO:0000259" key="13">
    <source>
        <dbReference type="Pfam" id="PF08345"/>
    </source>
</evidence>
<keyword evidence="14" id="KW-0966">Cell projection</keyword>
<dbReference type="STRING" id="452637.Oter_0424"/>
<evidence type="ECO:0000256" key="6">
    <source>
        <dbReference type="ARBA" id="ARBA00022989"/>
    </source>
</evidence>
<feature type="domain" description="Flagellar M-ring C-terminal" evidence="13">
    <location>
        <begin position="250"/>
        <end position="412"/>
    </location>
</feature>
<dbReference type="PANTHER" id="PTHR30046:SF0">
    <property type="entry name" value="FLAGELLAR M-RING PROTEIN"/>
    <property type="match status" value="1"/>
</dbReference>
<dbReference type="EMBL" id="CP001032">
    <property type="protein sequence ID" value="ACB73714.1"/>
    <property type="molecule type" value="Genomic_DNA"/>
</dbReference>
<organism evidence="14 15">
    <name type="scientific">Opitutus terrae (strain DSM 11246 / JCM 15787 / PB90-1)</name>
    <dbReference type="NCBI Taxonomy" id="452637"/>
    <lineage>
        <taxon>Bacteria</taxon>
        <taxon>Pseudomonadati</taxon>
        <taxon>Verrucomicrobiota</taxon>
        <taxon>Opitutia</taxon>
        <taxon>Opitutales</taxon>
        <taxon>Opitutaceae</taxon>
        <taxon>Opitutus</taxon>
    </lineage>
</organism>
<keyword evidence="7 11" id="KW-0472">Membrane</keyword>
<evidence type="ECO:0000256" key="7">
    <source>
        <dbReference type="ARBA" id="ARBA00023136"/>
    </source>
</evidence>
<sequence length="530" mass="57295">MKKFLQSLLELWKQLGLNQRVSLVVAALAVVAGLITVVLWSRRPDYQLLYARLSEKDAASIIGQLQTQNIPHIVTAGGTAVQVPSDQVYKLRMDLASKGLPSGDGVGFEIFDKGQFGLSDFVQRTNYLRAVQGELARTIMQLQGVRAARVMIVQPENRLLLTDQSVKSTASVFVDVGGKRLETDQVNAIRHLVANAVQGLAPDQVAVVDNRGHVLSEELKQDPTLGTASSQIRYRQQVEDYFAKKVETMLAAVIGPGNAVVRVSAEIDTEAVAITEERFDPEGQVVRTQTVTEDTSSSAESRSAGGVVGVSANVPEKNPGTEAARPVSNTEQSRKNRSTTYEINRTTLNTTRNPGSVKNLTAAVFVAPRLAAPAAAGAAPGEPQRRSAEELNALRQLVVNALGLKIPAGQSLDTVVSLQETPFQSAEEIPAQIAAIEQENRWQGWIEAGSRWIAVVAAAAVFLVFWRMLRRQKPEPVPIEVLSLSPEAATRSLPTSNGVTPDLLNELIRQKPANIGVALRDWVSASSTKN</sequence>
<accession>B1ZR47</accession>
<dbReference type="NCBIfam" id="TIGR00206">
    <property type="entry name" value="fliF"/>
    <property type="match status" value="1"/>
</dbReference>
<dbReference type="PRINTS" id="PR01009">
    <property type="entry name" value="FLGMRINGFLIF"/>
</dbReference>
<keyword evidence="14" id="KW-0969">Cilium</keyword>
<dbReference type="HOGENOM" id="CLU_028108_2_0_0"/>
<evidence type="ECO:0000313" key="15">
    <source>
        <dbReference type="Proteomes" id="UP000007013"/>
    </source>
</evidence>
<dbReference type="Proteomes" id="UP000007013">
    <property type="component" value="Chromosome"/>
</dbReference>
<evidence type="ECO:0000313" key="14">
    <source>
        <dbReference type="EMBL" id="ACB73714.1"/>
    </source>
</evidence>
<dbReference type="InterPro" id="IPR000067">
    <property type="entry name" value="FlgMring_FliF"/>
</dbReference>
<evidence type="ECO:0000256" key="8">
    <source>
        <dbReference type="ARBA" id="ARBA00023143"/>
    </source>
</evidence>
<comment type="similarity">
    <text evidence="3 9">Belongs to the FliF family.</text>
</comment>